<proteinExistence type="predicted"/>
<dbReference type="AlphaFoldDB" id="A0A1Y2EN93"/>
<protein>
    <recommendedName>
        <fullName evidence="3">PUL domain-containing protein</fullName>
    </recommendedName>
</protein>
<organism evidence="1 2">
    <name type="scientific">Neocallimastix californiae</name>
    <dbReference type="NCBI Taxonomy" id="1754190"/>
    <lineage>
        <taxon>Eukaryota</taxon>
        <taxon>Fungi</taxon>
        <taxon>Fungi incertae sedis</taxon>
        <taxon>Chytridiomycota</taxon>
        <taxon>Chytridiomycota incertae sedis</taxon>
        <taxon>Neocallimastigomycetes</taxon>
        <taxon>Neocallimastigales</taxon>
        <taxon>Neocallimastigaceae</taxon>
        <taxon>Neocallimastix</taxon>
    </lineage>
</organism>
<evidence type="ECO:0000313" key="2">
    <source>
        <dbReference type="Proteomes" id="UP000193920"/>
    </source>
</evidence>
<dbReference type="Proteomes" id="UP000193920">
    <property type="component" value="Unassembled WGS sequence"/>
</dbReference>
<reference evidence="1 2" key="1">
    <citation type="submission" date="2016-08" db="EMBL/GenBank/DDBJ databases">
        <title>A Parts List for Fungal Cellulosomes Revealed by Comparative Genomics.</title>
        <authorList>
            <consortium name="DOE Joint Genome Institute"/>
            <person name="Haitjema C.H."/>
            <person name="Gilmore S.P."/>
            <person name="Henske J.K."/>
            <person name="Solomon K.V."/>
            <person name="De Groot R."/>
            <person name="Kuo A."/>
            <person name="Mondo S.J."/>
            <person name="Salamov A.A."/>
            <person name="Labutti K."/>
            <person name="Zhao Z."/>
            <person name="Chiniquy J."/>
            <person name="Barry K."/>
            <person name="Brewer H.M."/>
            <person name="Purvine S.O."/>
            <person name="Wright A.T."/>
            <person name="Boxma B."/>
            <person name="Van Alen T."/>
            <person name="Hackstein J.H."/>
            <person name="Baker S.E."/>
            <person name="Grigoriev I.V."/>
            <person name="O'Malley M.A."/>
        </authorList>
    </citation>
    <scope>NUCLEOTIDE SEQUENCE [LARGE SCALE GENOMIC DNA]</scope>
    <source>
        <strain evidence="1 2">G1</strain>
    </source>
</reference>
<evidence type="ECO:0000313" key="1">
    <source>
        <dbReference type="EMBL" id="ORY73028.1"/>
    </source>
</evidence>
<accession>A0A1Y2EN93</accession>
<evidence type="ECO:0008006" key="3">
    <source>
        <dbReference type="Google" id="ProtNLM"/>
    </source>
</evidence>
<keyword evidence="2" id="KW-1185">Reference proteome</keyword>
<dbReference type="EMBL" id="MCOG01000036">
    <property type="protein sequence ID" value="ORY73028.1"/>
    <property type="molecule type" value="Genomic_DNA"/>
</dbReference>
<dbReference type="STRING" id="1754190.A0A1Y2EN93"/>
<comment type="caution">
    <text evidence="1">The sequence shown here is derived from an EMBL/GenBank/DDBJ whole genome shotgun (WGS) entry which is preliminary data.</text>
</comment>
<name>A0A1Y2EN93_9FUNG</name>
<gene>
    <name evidence="1" type="ORF">LY90DRAFT_503420</name>
</gene>
<sequence length="226" mass="26151">MFQKESLYIIPALIEIAKIRPKSLDIIPMNNISLVFSEITTDETYQQEFIKKEGIKVLFYFLENNSDINDNTLLNIFVSLINIVMLNQEYVKSHKSQWKELIQYYNKYSYTKDSNITIYSYLIVLELSILRLTHSECTSENERVIIENSIDFIIKSKDIMDDSIKDLWSLSFSIFSELSENNINVGKISLLNTSKLVSLTKDSSLSDAEKGYLNKILNSIRNAAKN</sequence>